<dbReference type="InterPro" id="IPR001304">
    <property type="entry name" value="C-type_lectin-like"/>
</dbReference>
<evidence type="ECO:0000256" key="1">
    <source>
        <dbReference type="SAM" id="MobiDB-lite"/>
    </source>
</evidence>
<evidence type="ECO:0000259" key="3">
    <source>
        <dbReference type="Pfam" id="PF00059"/>
    </source>
</evidence>
<dbReference type="SUPFAM" id="SSF56436">
    <property type="entry name" value="C-type lectin-like"/>
    <property type="match status" value="1"/>
</dbReference>
<dbReference type="Gene3D" id="3.10.100.10">
    <property type="entry name" value="Mannose-Binding Protein A, subunit A"/>
    <property type="match status" value="1"/>
</dbReference>
<proteinExistence type="predicted"/>
<evidence type="ECO:0000313" key="5">
    <source>
        <dbReference type="Proteomes" id="UP001519460"/>
    </source>
</evidence>
<gene>
    <name evidence="4" type="ORF">BaRGS_00032614</name>
</gene>
<accession>A0ABD0JME1</accession>
<organism evidence="4 5">
    <name type="scientific">Batillaria attramentaria</name>
    <dbReference type="NCBI Taxonomy" id="370345"/>
    <lineage>
        <taxon>Eukaryota</taxon>
        <taxon>Metazoa</taxon>
        <taxon>Spiralia</taxon>
        <taxon>Lophotrochozoa</taxon>
        <taxon>Mollusca</taxon>
        <taxon>Gastropoda</taxon>
        <taxon>Caenogastropoda</taxon>
        <taxon>Sorbeoconcha</taxon>
        <taxon>Cerithioidea</taxon>
        <taxon>Batillariidae</taxon>
        <taxon>Batillaria</taxon>
    </lineage>
</organism>
<keyword evidence="5" id="KW-1185">Reference proteome</keyword>
<dbReference type="InterPro" id="IPR016187">
    <property type="entry name" value="CTDL_fold"/>
</dbReference>
<dbReference type="Pfam" id="PF00059">
    <property type="entry name" value="Lectin_C"/>
    <property type="match status" value="1"/>
</dbReference>
<sequence>MMASTERNRTVNSLVKGVIFFIVVTAIHSLIIPDKLQSDNTLRLVYYAKKGTFYEADRLCRHHGGFLVLVDSQEMVETMQSFEAAIGSISDPFTRMIRNNSTEQLVAYDDTCQPVDTTSWSNWESDGDKTFDAAKQCFRTKTGDFTIKREDCGTDHEFVCEYRDPCNFQMSDNITLAALPAQNASMQLCQDMCDQMIGCFATAPSGVSTLPPYTMCLFILVNDTTNPMSSRHCPNRYERDTVTDPTTIPFNGTDPDKDPNDCYNTTTVNTTPSGSRLSLEGAAAQAPDVGCTETVSYSIPVVQTAYVTLTPDVQTEHVTLTPEIRTEYVTVTPQVQYVTRVETDYVTLTPDVQLGYITVTREAETAYVTLTPEVLTAYVTITPDAQVEHVTVTGEAETAYVTLTPEVATAFVTITPSPVIEHVTVTNAVYVTEHITAVETQVQTVEITQSCGVVTSLVEVGVTPTLTETVTVSATASCPPAAVATVTSTCTPTVTYKNRTADEVLEEIQQVVKELTVDRSNISRIRRMKESAKDSRPSATTMGMSASLFLAICGLLVFLLDIPRLHQDIRHFRRNLDINPDTEVQQESDKQ</sequence>
<keyword evidence="2" id="KW-0472">Membrane</keyword>
<dbReference type="AlphaFoldDB" id="A0ABD0JME1"/>
<evidence type="ECO:0000256" key="2">
    <source>
        <dbReference type="SAM" id="Phobius"/>
    </source>
</evidence>
<name>A0ABD0JME1_9CAEN</name>
<protein>
    <recommendedName>
        <fullName evidence="3">C-type lectin domain-containing protein</fullName>
    </recommendedName>
</protein>
<feature type="transmembrane region" description="Helical" evidence="2">
    <location>
        <begin position="542"/>
        <end position="560"/>
    </location>
</feature>
<dbReference type="Proteomes" id="UP001519460">
    <property type="component" value="Unassembled WGS sequence"/>
</dbReference>
<comment type="caution">
    <text evidence="4">The sequence shown here is derived from an EMBL/GenBank/DDBJ whole genome shotgun (WGS) entry which is preliminary data.</text>
</comment>
<feature type="region of interest" description="Disordered" evidence="1">
    <location>
        <begin position="229"/>
        <end position="260"/>
    </location>
</feature>
<keyword evidence="2" id="KW-1133">Transmembrane helix</keyword>
<feature type="domain" description="C-type lectin" evidence="3">
    <location>
        <begin position="51"/>
        <end position="161"/>
    </location>
</feature>
<dbReference type="InterPro" id="IPR016186">
    <property type="entry name" value="C-type_lectin-like/link_sf"/>
</dbReference>
<keyword evidence="2" id="KW-0812">Transmembrane</keyword>
<reference evidence="4 5" key="1">
    <citation type="journal article" date="2023" name="Sci. Data">
        <title>Genome assembly of the Korean intertidal mud-creeper Batillaria attramentaria.</title>
        <authorList>
            <person name="Patra A.K."/>
            <person name="Ho P.T."/>
            <person name="Jun S."/>
            <person name="Lee S.J."/>
            <person name="Kim Y."/>
            <person name="Won Y.J."/>
        </authorList>
    </citation>
    <scope>NUCLEOTIDE SEQUENCE [LARGE SCALE GENOMIC DNA]</scope>
    <source>
        <strain evidence="4">Wonlab-2016</strain>
    </source>
</reference>
<evidence type="ECO:0000313" key="4">
    <source>
        <dbReference type="EMBL" id="KAK7476121.1"/>
    </source>
</evidence>
<feature type="transmembrane region" description="Helical" evidence="2">
    <location>
        <begin position="12"/>
        <end position="32"/>
    </location>
</feature>
<dbReference type="EMBL" id="JACVVK020000384">
    <property type="protein sequence ID" value="KAK7476121.1"/>
    <property type="molecule type" value="Genomic_DNA"/>
</dbReference>
<dbReference type="CDD" id="cd00037">
    <property type="entry name" value="CLECT"/>
    <property type="match status" value="1"/>
</dbReference>